<dbReference type="STRING" id="1319815.HMPREF0202_00332"/>
<dbReference type="InterPro" id="IPR036702">
    <property type="entry name" value="ComB-like_sf"/>
</dbReference>
<dbReference type="SUPFAM" id="SSF142823">
    <property type="entry name" value="ComB-like"/>
    <property type="match status" value="1"/>
</dbReference>
<evidence type="ECO:0000256" key="1">
    <source>
        <dbReference type="ARBA" id="ARBA00001946"/>
    </source>
</evidence>
<dbReference type="GO" id="GO:0050545">
    <property type="term" value="F:sulfopyruvate decarboxylase activity"/>
    <property type="evidence" value="ECO:0007669"/>
    <property type="project" value="TreeGrafter"/>
</dbReference>
<evidence type="ECO:0000256" key="4">
    <source>
        <dbReference type="ARBA" id="ARBA00021948"/>
    </source>
</evidence>
<dbReference type="RefSeq" id="WP_023049881.1">
    <property type="nucleotide sequence ID" value="NZ_CP173062.2"/>
</dbReference>
<evidence type="ECO:0000256" key="8">
    <source>
        <dbReference type="HAMAP-Rule" id="MF_00490"/>
    </source>
</evidence>
<dbReference type="PANTHER" id="PTHR37311">
    <property type="entry name" value="2-PHOSPHOSULFOLACTATE PHOSPHATASE-RELATED"/>
    <property type="match status" value="1"/>
</dbReference>
<protein>
    <recommendedName>
        <fullName evidence="4 8">Probable 2-phosphosulfolactate phosphatase</fullName>
        <ecNumber evidence="3 8">3.1.3.71</ecNumber>
    </recommendedName>
</protein>
<organism evidence="9 10">
    <name type="scientific">Cetobacterium somerae ATCC BAA-474</name>
    <dbReference type="NCBI Taxonomy" id="1319815"/>
    <lineage>
        <taxon>Bacteria</taxon>
        <taxon>Fusobacteriati</taxon>
        <taxon>Fusobacteriota</taxon>
        <taxon>Fusobacteriia</taxon>
        <taxon>Fusobacteriales</taxon>
        <taxon>Fusobacteriaceae</taxon>
        <taxon>Cetobacterium</taxon>
    </lineage>
</organism>
<dbReference type="eggNOG" id="COG2045">
    <property type="taxonomic scope" value="Bacteria"/>
</dbReference>
<keyword evidence="5 8" id="KW-0378">Hydrolase</keyword>
<evidence type="ECO:0000256" key="7">
    <source>
        <dbReference type="ARBA" id="ARBA00033711"/>
    </source>
</evidence>
<evidence type="ECO:0000256" key="2">
    <source>
        <dbReference type="ARBA" id="ARBA00009997"/>
    </source>
</evidence>
<evidence type="ECO:0000313" key="10">
    <source>
        <dbReference type="Proteomes" id="UP000017081"/>
    </source>
</evidence>
<dbReference type="PANTHER" id="PTHR37311:SF1">
    <property type="entry name" value="2-PHOSPHOSULFOLACTATE PHOSPHATASE-RELATED"/>
    <property type="match status" value="1"/>
</dbReference>
<gene>
    <name evidence="8" type="primary">comB</name>
    <name evidence="9" type="ORF">HMPREF0202_00332</name>
</gene>
<dbReference type="EC" id="3.1.3.71" evidence="3 8"/>
<keyword evidence="10" id="KW-1185">Reference proteome</keyword>
<dbReference type="InterPro" id="IPR005238">
    <property type="entry name" value="ComB-like"/>
</dbReference>
<dbReference type="HAMAP" id="MF_00490">
    <property type="entry name" value="ComB"/>
    <property type="match status" value="1"/>
</dbReference>
<comment type="catalytic activity">
    <reaction evidence="7 8">
        <text>(2R)-O-phospho-3-sulfolactate + H2O = (2R)-3-sulfolactate + phosphate</text>
        <dbReference type="Rhea" id="RHEA:23416"/>
        <dbReference type="ChEBI" id="CHEBI:15377"/>
        <dbReference type="ChEBI" id="CHEBI:15597"/>
        <dbReference type="ChEBI" id="CHEBI:43474"/>
        <dbReference type="ChEBI" id="CHEBI:58738"/>
        <dbReference type="EC" id="3.1.3.71"/>
    </reaction>
</comment>
<dbReference type="AlphaFoldDB" id="U7VE39"/>
<comment type="caution">
    <text evidence="9">The sequence shown here is derived from an EMBL/GenBank/DDBJ whole genome shotgun (WGS) entry which is preliminary data.</text>
</comment>
<evidence type="ECO:0000256" key="6">
    <source>
        <dbReference type="ARBA" id="ARBA00022842"/>
    </source>
</evidence>
<evidence type="ECO:0000313" key="9">
    <source>
        <dbReference type="EMBL" id="ERT69751.1"/>
    </source>
</evidence>
<name>U7VE39_9FUSO</name>
<dbReference type="Pfam" id="PF04029">
    <property type="entry name" value="2-ph_phosp"/>
    <property type="match status" value="1"/>
</dbReference>
<dbReference type="EMBL" id="AXZF01000013">
    <property type="protein sequence ID" value="ERT69751.1"/>
    <property type="molecule type" value="Genomic_DNA"/>
</dbReference>
<evidence type="ECO:0000256" key="5">
    <source>
        <dbReference type="ARBA" id="ARBA00022801"/>
    </source>
</evidence>
<dbReference type="GO" id="GO:0050532">
    <property type="term" value="F:2-phosphosulfolactate phosphatase activity"/>
    <property type="evidence" value="ECO:0007669"/>
    <property type="project" value="UniProtKB-UniRule"/>
</dbReference>
<dbReference type="Proteomes" id="UP000017081">
    <property type="component" value="Unassembled WGS sequence"/>
</dbReference>
<sequence length="237" mass="26384">MKVEVLESAKCALKKKFNGKNVVVIDVLRATTVMVTALENGASCIYPFKEIDEAKEKWRAKKDGFLAGERRGLKIEGFKFGNSPLEFTKEAVQGKEIFMTTSNGTRAIENALSADNLYIACYLNISAISEKLLESEKDVVILCAGTDDEFSLDDSLCAGMIIKKMSEKIKLEINDLGLSLKKIADLTSDIKEILSESKHYSYLKSIGYENDLEYCTTVDAFSITPFYKNGKIKLPLK</sequence>
<evidence type="ECO:0000256" key="3">
    <source>
        <dbReference type="ARBA" id="ARBA00012953"/>
    </source>
</evidence>
<dbReference type="HOGENOM" id="CLU_070028_0_0_0"/>
<dbReference type="Gene3D" id="3.90.1560.10">
    <property type="entry name" value="ComB-like"/>
    <property type="match status" value="1"/>
</dbReference>
<keyword evidence="6 8" id="KW-0460">Magnesium</keyword>
<dbReference type="GO" id="GO:0000287">
    <property type="term" value="F:magnesium ion binding"/>
    <property type="evidence" value="ECO:0007669"/>
    <property type="project" value="UniProtKB-UniRule"/>
</dbReference>
<accession>U7VE39</accession>
<comment type="cofactor">
    <cofactor evidence="1 8">
        <name>Mg(2+)</name>
        <dbReference type="ChEBI" id="CHEBI:18420"/>
    </cofactor>
</comment>
<reference evidence="9 10" key="1">
    <citation type="submission" date="2013-08" db="EMBL/GenBank/DDBJ databases">
        <authorList>
            <person name="Weinstock G."/>
            <person name="Sodergren E."/>
            <person name="Wylie T."/>
            <person name="Fulton L."/>
            <person name="Fulton R."/>
            <person name="Fronick C."/>
            <person name="O'Laughlin M."/>
            <person name="Godfrey J."/>
            <person name="Miner T."/>
            <person name="Herter B."/>
            <person name="Appelbaum E."/>
            <person name="Cordes M."/>
            <person name="Lek S."/>
            <person name="Wollam A."/>
            <person name="Pepin K.H."/>
            <person name="Palsikar V.B."/>
            <person name="Mitreva M."/>
            <person name="Wilson R.K."/>
        </authorList>
    </citation>
    <scope>NUCLEOTIDE SEQUENCE [LARGE SCALE GENOMIC DNA]</scope>
    <source>
        <strain evidence="9 10">ATCC BAA-474</strain>
    </source>
</reference>
<comment type="similarity">
    <text evidence="2 8">Belongs to the ComB family.</text>
</comment>
<dbReference type="FunFam" id="3.90.1560.10:FF:000001">
    <property type="entry name" value="Probable 2-phosphosulfolactate phosphatase"/>
    <property type="match status" value="1"/>
</dbReference>
<proteinExistence type="inferred from homology"/>